<evidence type="ECO:0000259" key="1">
    <source>
        <dbReference type="PROSITE" id="PS50206"/>
    </source>
</evidence>
<dbReference type="InterPro" id="IPR036873">
    <property type="entry name" value="Rhodanese-like_dom_sf"/>
</dbReference>
<reference evidence="2" key="2">
    <citation type="submission" date="2021-09" db="EMBL/GenBank/DDBJ databases">
        <authorList>
            <person name="Gilroy R."/>
        </authorList>
    </citation>
    <scope>NUCLEOTIDE SEQUENCE</scope>
    <source>
        <strain evidence="2">CHK160-4876</strain>
    </source>
</reference>
<accession>A0A921NCZ9</accession>
<dbReference type="SMART" id="SM00450">
    <property type="entry name" value="RHOD"/>
    <property type="match status" value="1"/>
</dbReference>
<dbReference type="PANTHER" id="PTHR43031">
    <property type="entry name" value="FAD-DEPENDENT OXIDOREDUCTASE"/>
    <property type="match status" value="1"/>
</dbReference>
<sequence length="100" mass="11456">MYEMTTEQVASALAAGEELVVIDVREQHEIETGHIEGIVHIPMGQIPYAVDSLKEHDKKYIIVCRSGSRSYNVTMYLRQFDIDAYNMTGGMLDWQDEIIF</sequence>
<dbReference type="SUPFAM" id="SSF52821">
    <property type="entry name" value="Rhodanese/Cell cycle control phosphatase"/>
    <property type="match status" value="1"/>
</dbReference>
<dbReference type="Pfam" id="PF00581">
    <property type="entry name" value="Rhodanese"/>
    <property type="match status" value="1"/>
</dbReference>
<dbReference type="AlphaFoldDB" id="A0A921NCZ9"/>
<feature type="domain" description="Rhodanese" evidence="1">
    <location>
        <begin position="15"/>
        <end position="99"/>
    </location>
</feature>
<dbReference type="InterPro" id="IPR001763">
    <property type="entry name" value="Rhodanese-like_dom"/>
</dbReference>
<reference evidence="2" key="1">
    <citation type="journal article" date="2021" name="PeerJ">
        <title>Extensive microbial diversity within the chicken gut microbiome revealed by metagenomics and culture.</title>
        <authorList>
            <person name="Gilroy R."/>
            <person name="Ravi A."/>
            <person name="Getino M."/>
            <person name="Pursley I."/>
            <person name="Horton D.L."/>
            <person name="Alikhan N.F."/>
            <person name="Baker D."/>
            <person name="Gharbi K."/>
            <person name="Hall N."/>
            <person name="Watson M."/>
            <person name="Adriaenssens E.M."/>
            <person name="Foster-Nyarko E."/>
            <person name="Jarju S."/>
            <person name="Secka A."/>
            <person name="Antonio M."/>
            <person name="Oren A."/>
            <person name="Chaudhuri R.R."/>
            <person name="La Ragione R."/>
            <person name="Hildebrand F."/>
            <person name="Pallen M.J."/>
        </authorList>
    </citation>
    <scope>NUCLEOTIDE SEQUENCE</scope>
    <source>
        <strain evidence="2">CHK160-4876</strain>
    </source>
</reference>
<organism evidence="2 3">
    <name type="scientific">Metalysinibacillus jejuensis</name>
    <dbReference type="NCBI Taxonomy" id="914327"/>
    <lineage>
        <taxon>Bacteria</taxon>
        <taxon>Bacillati</taxon>
        <taxon>Bacillota</taxon>
        <taxon>Bacilli</taxon>
        <taxon>Bacillales</taxon>
        <taxon>Caryophanaceae</taxon>
        <taxon>Metalysinibacillus</taxon>
    </lineage>
</organism>
<dbReference type="PROSITE" id="PS50206">
    <property type="entry name" value="RHODANESE_3"/>
    <property type="match status" value="1"/>
</dbReference>
<name>A0A921NCZ9_9BACL</name>
<comment type="caution">
    <text evidence="2">The sequence shown here is derived from an EMBL/GenBank/DDBJ whole genome shotgun (WGS) entry which is preliminary data.</text>
</comment>
<proteinExistence type="predicted"/>
<dbReference type="PANTHER" id="PTHR43031:SF17">
    <property type="entry name" value="SULFURTRANSFERASE YTWF-RELATED"/>
    <property type="match status" value="1"/>
</dbReference>
<evidence type="ECO:0000313" key="2">
    <source>
        <dbReference type="EMBL" id="HJH11354.1"/>
    </source>
</evidence>
<dbReference type="EMBL" id="DYTV01000092">
    <property type="protein sequence ID" value="HJH11354.1"/>
    <property type="molecule type" value="Genomic_DNA"/>
</dbReference>
<gene>
    <name evidence="2" type="ORF">K8V30_06690</name>
</gene>
<protein>
    <submittedName>
        <fullName evidence="2">Rhodanese-like domain-containing protein</fullName>
    </submittedName>
</protein>
<evidence type="ECO:0000313" key="3">
    <source>
        <dbReference type="Proteomes" id="UP000700212"/>
    </source>
</evidence>
<dbReference type="Proteomes" id="UP000700212">
    <property type="component" value="Unassembled WGS sequence"/>
</dbReference>
<dbReference type="InterPro" id="IPR050229">
    <property type="entry name" value="GlpE_sulfurtransferase"/>
</dbReference>
<dbReference type="CDD" id="cd00158">
    <property type="entry name" value="RHOD"/>
    <property type="match status" value="1"/>
</dbReference>
<dbReference type="Gene3D" id="3.40.250.10">
    <property type="entry name" value="Rhodanese-like domain"/>
    <property type="match status" value="1"/>
</dbReference>